<gene>
    <name evidence="2" type="ordered locus">Dacet_1541</name>
</gene>
<keyword evidence="1" id="KW-0812">Transmembrane</keyword>
<dbReference type="Pfam" id="PF05545">
    <property type="entry name" value="FixQ"/>
    <property type="match status" value="1"/>
</dbReference>
<dbReference type="Proteomes" id="UP000002012">
    <property type="component" value="Chromosome"/>
</dbReference>
<protein>
    <recommendedName>
        <fullName evidence="4">Cbb3-type cytochrome oxidase component</fullName>
    </recommendedName>
</protein>
<keyword evidence="1" id="KW-1133">Transmembrane helix</keyword>
<name>D4H8G1_DENA2</name>
<evidence type="ECO:0008006" key="4">
    <source>
        <dbReference type="Google" id="ProtNLM"/>
    </source>
</evidence>
<dbReference type="HOGENOM" id="CLU_209059_1_0_0"/>
<dbReference type="PaxDb" id="522772-Dacet_1541"/>
<keyword evidence="3" id="KW-1185">Reference proteome</keyword>
<accession>D4H8G1</accession>
<evidence type="ECO:0000313" key="2">
    <source>
        <dbReference type="EMBL" id="ADD68310.1"/>
    </source>
</evidence>
<proteinExistence type="predicted"/>
<sequence length="49" mass="5627">MLGTPLSYFIYGLVLVLVFAGIIAYNYSKKNKSKIEQAKYDMMDDDDED</sequence>
<dbReference type="InterPro" id="IPR008621">
    <property type="entry name" value="Cbb3-typ_cyt_oxidase_comp"/>
</dbReference>
<dbReference type="EMBL" id="CP001968">
    <property type="protein sequence ID" value="ADD68310.1"/>
    <property type="molecule type" value="Genomic_DNA"/>
</dbReference>
<feature type="transmembrane region" description="Helical" evidence="1">
    <location>
        <begin position="6"/>
        <end position="27"/>
    </location>
</feature>
<dbReference type="AlphaFoldDB" id="D4H8G1"/>
<keyword evidence="1" id="KW-0472">Membrane</keyword>
<evidence type="ECO:0000256" key="1">
    <source>
        <dbReference type="SAM" id="Phobius"/>
    </source>
</evidence>
<dbReference type="STRING" id="522772.Dacet_1541"/>
<organism evidence="2 3">
    <name type="scientific">Denitrovibrio acetiphilus (strain DSM 12809 / NBRC 114555 / N2460)</name>
    <dbReference type="NCBI Taxonomy" id="522772"/>
    <lineage>
        <taxon>Bacteria</taxon>
        <taxon>Pseudomonadati</taxon>
        <taxon>Deferribacterota</taxon>
        <taxon>Deferribacteres</taxon>
        <taxon>Deferribacterales</taxon>
        <taxon>Geovibrionaceae</taxon>
        <taxon>Denitrovibrio</taxon>
    </lineage>
</organism>
<dbReference type="RefSeq" id="WP_013010824.1">
    <property type="nucleotide sequence ID" value="NC_013943.1"/>
</dbReference>
<dbReference type="InParanoid" id="D4H8G1"/>
<dbReference type="KEGG" id="dap:Dacet_1541"/>
<reference evidence="2 3" key="1">
    <citation type="journal article" date="2010" name="Stand. Genomic Sci.">
        <title>Complete genome sequence of Denitrovibrio acetiphilus type strain (N2460).</title>
        <authorList>
            <person name="Kiss H."/>
            <person name="Lang E."/>
            <person name="Lapidus A."/>
            <person name="Copeland A."/>
            <person name="Nolan M."/>
            <person name="Glavina Del Rio T."/>
            <person name="Chen F."/>
            <person name="Lucas S."/>
            <person name="Tice H."/>
            <person name="Cheng J.F."/>
            <person name="Han C."/>
            <person name="Goodwin L."/>
            <person name="Pitluck S."/>
            <person name="Liolios K."/>
            <person name="Pati A."/>
            <person name="Ivanova N."/>
            <person name="Mavromatis K."/>
            <person name="Chen A."/>
            <person name="Palaniappan K."/>
            <person name="Land M."/>
            <person name="Hauser L."/>
            <person name="Chang Y.J."/>
            <person name="Jeffries C.D."/>
            <person name="Detter J.C."/>
            <person name="Brettin T."/>
            <person name="Spring S."/>
            <person name="Rohde M."/>
            <person name="Goker M."/>
            <person name="Woyke T."/>
            <person name="Bristow J."/>
            <person name="Eisen J.A."/>
            <person name="Markowitz V."/>
            <person name="Hugenholtz P."/>
            <person name="Kyrpides N.C."/>
            <person name="Klenk H.P."/>
        </authorList>
    </citation>
    <scope>NUCLEOTIDE SEQUENCE [LARGE SCALE GENOMIC DNA]</scope>
    <source>
        <strain evidence="3">DSM 12809 / NBRC 114555 / N2460</strain>
    </source>
</reference>
<evidence type="ECO:0000313" key="3">
    <source>
        <dbReference type="Proteomes" id="UP000002012"/>
    </source>
</evidence>